<dbReference type="Proteomes" id="UP000051845">
    <property type="component" value="Unassembled WGS sequence"/>
</dbReference>
<sequence>MEYEEVIQALVDFRNKKQWQEYHTFPALARALSVEATEVNQLFLWQDKRPDEELLQNQQLVQNLKMELADTLTYAYYMCEKLGVEPNDVVTEKLEINKKRHWKFDKE</sequence>
<dbReference type="Gene3D" id="1.10.287.1080">
    <property type="entry name" value="MazG-like"/>
    <property type="match status" value="1"/>
</dbReference>
<dbReference type="InterPro" id="IPR025984">
    <property type="entry name" value="DCTPP"/>
</dbReference>
<dbReference type="EMBL" id="AYYR01000022">
    <property type="protein sequence ID" value="KRM76642.1"/>
    <property type="molecule type" value="Genomic_DNA"/>
</dbReference>
<dbReference type="InterPro" id="IPR052555">
    <property type="entry name" value="dCTP_Pyrophosphatase"/>
</dbReference>
<name>A0A0R2BDY7_SECCO</name>
<dbReference type="PIRSF" id="PIRSF029826">
    <property type="entry name" value="UCP029826_pph"/>
    <property type="match status" value="1"/>
</dbReference>
<protein>
    <recommendedName>
        <fullName evidence="3">Nucleotide pyrophosphohydrolase</fullName>
    </recommendedName>
</protein>
<reference evidence="1 2" key="1">
    <citation type="journal article" date="2015" name="Genome Announc.">
        <title>Expanding the biotechnology potential of lactobacilli through comparative genomics of 213 strains and associated genera.</title>
        <authorList>
            <person name="Sun Z."/>
            <person name="Harris H.M."/>
            <person name="McCann A."/>
            <person name="Guo C."/>
            <person name="Argimon S."/>
            <person name="Zhang W."/>
            <person name="Yang X."/>
            <person name="Jeffery I.B."/>
            <person name="Cooney J.C."/>
            <person name="Kagawa T.F."/>
            <person name="Liu W."/>
            <person name="Song Y."/>
            <person name="Salvetti E."/>
            <person name="Wrobel A."/>
            <person name="Rasinkangas P."/>
            <person name="Parkhill J."/>
            <person name="Rea M.C."/>
            <person name="O'Sullivan O."/>
            <person name="Ritari J."/>
            <person name="Douillard F.P."/>
            <person name="Paul Ross R."/>
            <person name="Yang R."/>
            <person name="Briner A.E."/>
            <person name="Felis G.E."/>
            <person name="de Vos W.M."/>
            <person name="Barrangou R."/>
            <person name="Klaenhammer T.R."/>
            <person name="Caufield P.W."/>
            <person name="Cui Y."/>
            <person name="Zhang H."/>
            <person name="O'Toole P.W."/>
        </authorList>
    </citation>
    <scope>NUCLEOTIDE SEQUENCE [LARGE SCALE GENOMIC DNA]</scope>
    <source>
        <strain evidence="1 2">DSM 20515</strain>
    </source>
</reference>
<dbReference type="RefSeq" id="WP_054759544.1">
    <property type="nucleotide sequence ID" value="NZ_AYYR01000022.1"/>
</dbReference>
<dbReference type="AlphaFoldDB" id="A0A0R2BDY7"/>
<dbReference type="PATRIC" id="fig|1423733.4.peg.1185"/>
<dbReference type="Pfam" id="PF12643">
    <property type="entry name" value="MazG-like"/>
    <property type="match status" value="1"/>
</dbReference>
<evidence type="ECO:0000313" key="1">
    <source>
        <dbReference type="EMBL" id="KRM76642.1"/>
    </source>
</evidence>
<evidence type="ECO:0008006" key="3">
    <source>
        <dbReference type="Google" id="ProtNLM"/>
    </source>
</evidence>
<proteinExistence type="predicted"/>
<evidence type="ECO:0000313" key="2">
    <source>
        <dbReference type="Proteomes" id="UP000051845"/>
    </source>
</evidence>
<gene>
    <name evidence="1" type="ORF">FC82_GL001122</name>
</gene>
<organism evidence="1 2">
    <name type="scientific">Secundilactobacillus collinoides DSM 20515 = JCM 1123</name>
    <dbReference type="NCBI Taxonomy" id="1423733"/>
    <lineage>
        <taxon>Bacteria</taxon>
        <taxon>Bacillati</taxon>
        <taxon>Bacillota</taxon>
        <taxon>Bacilli</taxon>
        <taxon>Lactobacillales</taxon>
        <taxon>Lactobacillaceae</taxon>
        <taxon>Secundilactobacillus</taxon>
    </lineage>
</organism>
<dbReference type="GO" id="GO:0009143">
    <property type="term" value="P:nucleoside triphosphate catabolic process"/>
    <property type="evidence" value="ECO:0007669"/>
    <property type="project" value="InterPro"/>
</dbReference>
<accession>A0A0R2BDY7</accession>
<comment type="caution">
    <text evidence="1">The sequence shown here is derived from an EMBL/GenBank/DDBJ whole genome shotgun (WGS) entry which is preliminary data.</text>
</comment>
<dbReference type="SUPFAM" id="SSF101386">
    <property type="entry name" value="all-alpha NTP pyrophosphatases"/>
    <property type="match status" value="1"/>
</dbReference>
<dbReference type="GO" id="GO:0047429">
    <property type="term" value="F:nucleoside triphosphate diphosphatase activity"/>
    <property type="evidence" value="ECO:0007669"/>
    <property type="project" value="InterPro"/>
</dbReference>
<dbReference type="PANTHER" id="PTHR46523:SF1">
    <property type="entry name" value="DCTP PYROPHOSPHATASE 1"/>
    <property type="match status" value="1"/>
</dbReference>
<dbReference type="PANTHER" id="PTHR46523">
    <property type="entry name" value="DCTP PYROPHOSPHATASE 1"/>
    <property type="match status" value="1"/>
</dbReference>